<dbReference type="Proteomes" id="UP001223712">
    <property type="component" value="Unassembled WGS sequence"/>
</dbReference>
<proteinExistence type="predicted"/>
<evidence type="ECO:0000256" key="9">
    <source>
        <dbReference type="ARBA" id="ARBA00022840"/>
    </source>
</evidence>
<reference evidence="14" key="1">
    <citation type="journal article" date="2019" name="Int. J. Syst. Evol. Microbiol.">
        <title>The Global Catalogue of Microorganisms (GCM) 10K type strain sequencing project: providing services to taxonomists for standard genome sequencing and annotation.</title>
        <authorList>
            <consortium name="The Broad Institute Genomics Platform"/>
            <consortium name="The Broad Institute Genome Sequencing Center for Infectious Disease"/>
            <person name="Wu L."/>
            <person name="Ma J."/>
        </authorList>
    </citation>
    <scope>NUCLEOTIDE SEQUENCE [LARGE SCALE GENOMIC DNA]</scope>
    <source>
        <strain evidence="14">CECT 7226</strain>
    </source>
</reference>
<dbReference type="Gene3D" id="1.10.287.130">
    <property type="match status" value="1"/>
</dbReference>
<accession>A0ABT8CLK0</accession>
<dbReference type="SMART" id="SM00304">
    <property type="entry name" value="HAMP"/>
    <property type="match status" value="1"/>
</dbReference>
<dbReference type="InterPro" id="IPR036890">
    <property type="entry name" value="HATPase_C_sf"/>
</dbReference>
<dbReference type="InterPro" id="IPR036097">
    <property type="entry name" value="HisK_dim/P_sf"/>
</dbReference>
<dbReference type="PRINTS" id="PR00344">
    <property type="entry name" value="BCTRLSENSOR"/>
</dbReference>
<evidence type="ECO:0000256" key="3">
    <source>
        <dbReference type="ARBA" id="ARBA00012438"/>
    </source>
</evidence>
<keyword evidence="7" id="KW-0547">Nucleotide-binding</keyword>
<dbReference type="InterPro" id="IPR003594">
    <property type="entry name" value="HATPase_dom"/>
</dbReference>
<sequence>MALKIAGTSLSRTLDDPKLDSQPLIKGWNRSNDEQLSLINETSFPLPPSLKLQFESQGFLVLESDEGVSLHYRLPNIGKVLNIKTHLLPLEDQSLALNRIYTTLFYVGIVIILLLWVSPLIRQLLNLSKVTKSFGMGDLQQRIQVNRSSYIAEIETEFNRMADRISQLVDDNKLLSRAVSHDLKTPIARLRFGIEALEETDSETLKLKYFTRINRDLDTMEELVSTLLSYARLDQANIEPNLEVIELNSWLEDKLSTYSSATHQLEFKPNSQPIIVQSDPKYLSMQLGNLLSNAERFGVSQIAVQLELKDGIAELSVSDDGKGIDEEEAKQVIKPFVRGLQSRDNAGHGMGLAIVMRIGAWMGSKLSIHRSQNLGGACMRLSLPTLDKEKHPTVNK</sequence>
<keyword evidence="10" id="KW-0472">Membrane</keyword>
<evidence type="ECO:0000256" key="5">
    <source>
        <dbReference type="ARBA" id="ARBA00022553"/>
    </source>
</evidence>
<dbReference type="Pfam" id="PF00672">
    <property type="entry name" value="HAMP"/>
    <property type="match status" value="1"/>
</dbReference>
<feature type="domain" description="HAMP" evidence="12">
    <location>
        <begin position="118"/>
        <end position="170"/>
    </location>
</feature>
<dbReference type="SMART" id="SM00387">
    <property type="entry name" value="HATPase_c"/>
    <property type="match status" value="1"/>
</dbReference>
<evidence type="ECO:0000256" key="6">
    <source>
        <dbReference type="ARBA" id="ARBA00022679"/>
    </source>
</evidence>
<organism evidence="13 14">
    <name type="scientific">Vibrio artabrorum</name>
    <dbReference type="NCBI Taxonomy" id="446374"/>
    <lineage>
        <taxon>Bacteria</taxon>
        <taxon>Pseudomonadati</taxon>
        <taxon>Pseudomonadota</taxon>
        <taxon>Gammaproteobacteria</taxon>
        <taxon>Vibrionales</taxon>
        <taxon>Vibrionaceae</taxon>
        <taxon>Vibrio</taxon>
    </lineage>
</organism>
<dbReference type="CDD" id="cd00082">
    <property type="entry name" value="HisKA"/>
    <property type="match status" value="1"/>
</dbReference>
<evidence type="ECO:0000259" key="11">
    <source>
        <dbReference type="PROSITE" id="PS50109"/>
    </source>
</evidence>
<protein>
    <recommendedName>
        <fullName evidence="3">histidine kinase</fullName>
        <ecNumber evidence="3">2.7.13.3</ecNumber>
    </recommendedName>
</protein>
<evidence type="ECO:0000313" key="14">
    <source>
        <dbReference type="Proteomes" id="UP001223712"/>
    </source>
</evidence>
<keyword evidence="5" id="KW-0597">Phosphoprotein</keyword>
<feature type="transmembrane region" description="Helical" evidence="10">
    <location>
        <begin position="100"/>
        <end position="121"/>
    </location>
</feature>
<keyword evidence="14" id="KW-1185">Reference proteome</keyword>
<dbReference type="RefSeq" id="WP_261839764.1">
    <property type="nucleotide sequence ID" value="NZ_AP025459.1"/>
</dbReference>
<evidence type="ECO:0000256" key="4">
    <source>
        <dbReference type="ARBA" id="ARBA00022475"/>
    </source>
</evidence>
<dbReference type="PROSITE" id="PS50109">
    <property type="entry name" value="HIS_KIN"/>
    <property type="match status" value="1"/>
</dbReference>
<keyword evidence="4" id="KW-1003">Cell membrane</keyword>
<comment type="catalytic activity">
    <reaction evidence="1">
        <text>ATP + protein L-histidine = ADP + protein N-phospho-L-histidine.</text>
        <dbReference type="EC" id="2.7.13.3"/>
    </reaction>
</comment>
<dbReference type="InterPro" id="IPR003660">
    <property type="entry name" value="HAMP_dom"/>
</dbReference>
<dbReference type="Pfam" id="PF02518">
    <property type="entry name" value="HATPase_c"/>
    <property type="match status" value="1"/>
</dbReference>
<dbReference type="Gene3D" id="3.30.565.10">
    <property type="entry name" value="Histidine kinase-like ATPase, C-terminal domain"/>
    <property type="match status" value="1"/>
</dbReference>
<dbReference type="PROSITE" id="PS50885">
    <property type="entry name" value="HAMP"/>
    <property type="match status" value="1"/>
</dbReference>
<dbReference type="GO" id="GO:0005524">
    <property type="term" value="F:ATP binding"/>
    <property type="evidence" value="ECO:0007669"/>
    <property type="project" value="UniProtKB-KW"/>
</dbReference>
<keyword evidence="9 13" id="KW-0067">ATP-binding</keyword>
<evidence type="ECO:0000256" key="10">
    <source>
        <dbReference type="SAM" id="Phobius"/>
    </source>
</evidence>
<keyword evidence="8" id="KW-0418">Kinase</keyword>
<gene>
    <name evidence="13" type="ORF">QWY96_18315</name>
</gene>
<evidence type="ECO:0000256" key="2">
    <source>
        <dbReference type="ARBA" id="ARBA00004651"/>
    </source>
</evidence>
<evidence type="ECO:0000256" key="8">
    <source>
        <dbReference type="ARBA" id="ARBA00022777"/>
    </source>
</evidence>
<evidence type="ECO:0000313" key="13">
    <source>
        <dbReference type="EMBL" id="MDN3702384.1"/>
    </source>
</evidence>
<dbReference type="PANTHER" id="PTHR44936">
    <property type="entry name" value="SENSOR PROTEIN CREC"/>
    <property type="match status" value="1"/>
</dbReference>
<dbReference type="EMBL" id="JAUFQY010000002">
    <property type="protein sequence ID" value="MDN3702384.1"/>
    <property type="molecule type" value="Genomic_DNA"/>
</dbReference>
<keyword evidence="6" id="KW-0808">Transferase</keyword>
<evidence type="ECO:0000259" key="12">
    <source>
        <dbReference type="PROSITE" id="PS50885"/>
    </source>
</evidence>
<comment type="caution">
    <text evidence="13">The sequence shown here is derived from an EMBL/GenBank/DDBJ whole genome shotgun (WGS) entry which is preliminary data.</text>
</comment>
<dbReference type="InterPro" id="IPR003661">
    <property type="entry name" value="HisK_dim/P_dom"/>
</dbReference>
<dbReference type="EC" id="2.7.13.3" evidence="3"/>
<dbReference type="SMART" id="SM00388">
    <property type="entry name" value="HisKA"/>
    <property type="match status" value="1"/>
</dbReference>
<dbReference type="PANTHER" id="PTHR44936:SF10">
    <property type="entry name" value="SENSOR PROTEIN RSTB"/>
    <property type="match status" value="1"/>
</dbReference>
<dbReference type="InterPro" id="IPR005467">
    <property type="entry name" value="His_kinase_dom"/>
</dbReference>
<evidence type="ECO:0000256" key="1">
    <source>
        <dbReference type="ARBA" id="ARBA00000085"/>
    </source>
</evidence>
<feature type="domain" description="Histidine kinase" evidence="11">
    <location>
        <begin position="178"/>
        <end position="387"/>
    </location>
</feature>
<evidence type="ECO:0000256" key="7">
    <source>
        <dbReference type="ARBA" id="ARBA00022741"/>
    </source>
</evidence>
<dbReference type="InterPro" id="IPR004358">
    <property type="entry name" value="Sig_transdc_His_kin-like_C"/>
</dbReference>
<dbReference type="InterPro" id="IPR050980">
    <property type="entry name" value="2C_sensor_his_kinase"/>
</dbReference>
<name>A0ABT8CLK0_9VIBR</name>
<dbReference type="SUPFAM" id="SSF47384">
    <property type="entry name" value="Homodimeric domain of signal transducing histidine kinase"/>
    <property type="match status" value="1"/>
</dbReference>
<dbReference type="CDD" id="cd06225">
    <property type="entry name" value="HAMP"/>
    <property type="match status" value="1"/>
</dbReference>
<dbReference type="Pfam" id="PF00512">
    <property type="entry name" value="HisKA"/>
    <property type="match status" value="1"/>
</dbReference>
<keyword evidence="10" id="KW-1133">Transmembrane helix</keyword>
<dbReference type="SUPFAM" id="SSF55874">
    <property type="entry name" value="ATPase domain of HSP90 chaperone/DNA topoisomerase II/histidine kinase"/>
    <property type="match status" value="1"/>
</dbReference>
<comment type="subcellular location">
    <subcellularLocation>
        <location evidence="2">Cell membrane</location>
        <topology evidence="2">Multi-pass membrane protein</topology>
    </subcellularLocation>
</comment>
<keyword evidence="10" id="KW-0812">Transmembrane</keyword>